<dbReference type="InterPro" id="IPR005467">
    <property type="entry name" value="His_kinase_dom"/>
</dbReference>
<evidence type="ECO:0000256" key="2">
    <source>
        <dbReference type="ARBA" id="ARBA00012438"/>
    </source>
</evidence>
<dbReference type="CDD" id="cd00130">
    <property type="entry name" value="PAS"/>
    <property type="match status" value="2"/>
</dbReference>
<keyword evidence="3" id="KW-0597">Phosphoprotein</keyword>
<keyword evidence="10" id="KW-1185">Reference proteome</keyword>
<feature type="domain" description="PAC" evidence="8">
    <location>
        <begin position="90"/>
        <end position="144"/>
    </location>
</feature>
<evidence type="ECO:0000313" key="9">
    <source>
        <dbReference type="EMBL" id="GLT21599.1"/>
    </source>
</evidence>
<feature type="domain" description="PAS" evidence="7">
    <location>
        <begin position="19"/>
        <end position="65"/>
    </location>
</feature>
<sequence>MPSAKCLAAQHAQPSPKLPPEVYLQAVDQADLAISITDLAANILFANESFTRVTGYTPGEVVGNNESMLSNRTTPREIYQSMWTALMEQRPWSGKLLNRKKSGQLYLAELTISPVVDAAGKTTHYLGMHRDITEFHRLEQMVRNQKALIESVVDAAPIAIALLDQKGRVLLDNQAYKKLVTDLRVAEPAHTLLDSVLGTWRTQLSDDIVTCVFENREARVDHRNGRPRWLSVTTSMIQIHSDSADNYFASSDQPGLLLVISDVTSLRAEQERARTAALQAAMAEEERTAALREGLSAAIFRLEEPMNVMASAVSILQRRDPSSADLLKHALSAGREHMESLRLVIPPSAPEMVFSVNLNELLRDVLEVCTPRLLRAGVVVDWHPAATLPPLLGRPLQLRMLFKALVDNAIEAMDTKGWKRRELTLATSVVRNCMVVTVTDSGPGIPAELRHRAFEPFFSAKTGASRHLGTGLSRAQQIVSDHGGIIDLDESPGGGCHVVVEFRLDGDPI</sequence>
<dbReference type="InterPro" id="IPR000700">
    <property type="entry name" value="PAS-assoc_C"/>
</dbReference>
<dbReference type="SUPFAM" id="SSF55874">
    <property type="entry name" value="ATPase domain of HSP90 chaperone/DNA topoisomerase II/histidine kinase"/>
    <property type="match status" value="1"/>
</dbReference>
<dbReference type="Pfam" id="PF02518">
    <property type="entry name" value="HATPase_c"/>
    <property type="match status" value="1"/>
</dbReference>
<evidence type="ECO:0000259" key="6">
    <source>
        <dbReference type="PROSITE" id="PS50109"/>
    </source>
</evidence>
<dbReference type="InterPro" id="IPR036890">
    <property type="entry name" value="HATPase_C_sf"/>
</dbReference>
<keyword evidence="4" id="KW-0808">Transferase</keyword>
<evidence type="ECO:0000256" key="4">
    <source>
        <dbReference type="ARBA" id="ARBA00022679"/>
    </source>
</evidence>
<dbReference type="EMBL" id="BSPX01000010">
    <property type="protein sequence ID" value="GLT21599.1"/>
    <property type="molecule type" value="Genomic_DNA"/>
</dbReference>
<proteinExistence type="predicted"/>
<dbReference type="PROSITE" id="PS50109">
    <property type="entry name" value="HIS_KIN"/>
    <property type="match status" value="1"/>
</dbReference>
<dbReference type="InterPro" id="IPR004358">
    <property type="entry name" value="Sig_transdc_His_kin-like_C"/>
</dbReference>
<dbReference type="PROSITE" id="PS50113">
    <property type="entry name" value="PAC"/>
    <property type="match status" value="1"/>
</dbReference>
<dbReference type="NCBIfam" id="TIGR02938">
    <property type="entry name" value="nifL_nitrog"/>
    <property type="match status" value="1"/>
</dbReference>
<dbReference type="SMART" id="SM00091">
    <property type="entry name" value="PAS"/>
    <property type="match status" value="2"/>
</dbReference>
<dbReference type="InterPro" id="IPR035965">
    <property type="entry name" value="PAS-like_dom_sf"/>
</dbReference>
<evidence type="ECO:0000313" key="10">
    <source>
        <dbReference type="Proteomes" id="UP001157167"/>
    </source>
</evidence>
<dbReference type="InterPro" id="IPR001610">
    <property type="entry name" value="PAC"/>
</dbReference>
<comment type="caution">
    <text evidence="9">The sequence shown here is derived from an EMBL/GenBank/DDBJ whole genome shotgun (WGS) entry which is preliminary data.</text>
</comment>
<accession>A0ABQ6F8K6</accession>
<dbReference type="PROSITE" id="PS50112">
    <property type="entry name" value="PAS"/>
    <property type="match status" value="1"/>
</dbReference>
<dbReference type="Gene3D" id="3.30.565.10">
    <property type="entry name" value="Histidine kinase-like ATPase, C-terminal domain"/>
    <property type="match status" value="1"/>
</dbReference>
<dbReference type="InterPro" id="IPR052162">
    <property type="entry name" value="Sensor_kinase/Photoreceptor"/>
</dbReference>
<dbReference type="PANTHER" id="PTHR43304">
    <property type="entry name" value="PHYTOCHROME-LIKE PROTEIN CPH1"/>
    <property type="match status" value="1"/>
</dbReference>
<dbReference type="SMART" id="SM00387">
    <property type="entry name" value="HATPase_c"/>
    <property type="match status" value="1"/>
</dbReference>
<reference evidence="10" key="1">
    <citation type="journal article" date="2019" name="Int. J. Syst. Evol. Microbiol.">
        <title>The Global Catalogue of Microorganisms (GCM) 10K type strain sequencing project: providing services to taxonomists for standard genome sequencing and annotation.</title>
        <authorList>
            <consortium name="The Broad Institute Genomics Platform"/>
            <consortium name="The Broad Institute Genome Sequencing Center for Infectious Disease"/>
            <person name="Wu L."/>
            <person name="Ma J."/>
        </authorList>
    </citation>
    <scope>NUCLEOTIDE SEQUENCE [LARGE SCALE GENOMIC DNA]</scope>
    <source>
        <strain evidence="10">NBRC 102407</strain>
    </source>
</reference>
<dbReference type="InterPro" id="IPR003594">
    <property type="entry name" value="HATPase_dom"/>
</dbReference>
<dbReference type="InterPro" id="IPR013767">
    <property type="entry name" value="PAS_fold"/>
</dbReference>
<keyword evidence="5" id="KW-0418">Kinase</keyword>
<dbReference type="Pfam" id="PF00989">
    <property type="entry name" value="PAS"/>
    <property type="match status" value="1"/>
</dbReference>
<dbReference type="SMART" id="SM00086">
    <property type="entry name" value="PAC"/>
    <property type="match status" value="1"/>
</dbReference>
<dbReference type="SUPFAM" id="SSF55785">
    <property type="entry name" value="PYP-like sensor domain (PAS domain)"/>
    <property type="match status" value="2"/>
</dbReference>
<gene>
    <name evidence="9" type="ORF">GCM10007933_10510</name>
</gene>
<dbReference type="PRINTS" id="PR00344">
    <property type="entry name" value="BCTRLSENSOR"/>
</dbReference>
<protein>
    <recommendedName>
        <fullName evidence="2">histidine kinase</fullName>
        <ecNumber evidence="2">2.7.13.3</ecNumber>
    </recommendedName>
</protein>
<dbReference type="NCBIfam" id="TIGR00229">
    <property type="entry name" value="sensory_box"/>
    <property type="match status" value="1"/>
</dbReference>
<evidence type="ECO:0000256" key="1">
    <source>
        <dbReference type="ARBA" id="ARBA00000085"/>
    </source>
</evidence>
<evidence type="ECO:0000259" key="8">
    <source>
        <dbReference type="PROSITE" id="PS50113"/>
    </source>
</evidence>
<dbReference type="Proteomes" id="UP001157167">
    <property type="component" value="Unassembled WGS sequence"/>
</dbReference>
<dbReference type="EC" id="2.7.13.3" evidence="2"/>
<dbReference type="PANTHER" id="PTHR43304:SF1">
    <property type="entry name" value="PAC DOMAIN-CONTAINING PROTEIN"/>
    <property type="match status" value="1"/>
</dbReference>
<comment type="catalytic activity">
    <reaction evidence="1">
        <text>ATP + protein L-histidine = ADP + protein N-phospho-L-histidine.</text>
        <dbReference type="EC" id="2.7.13.3"/>
    </reaction>
</comment>
<feature type="domain" description="Histidine kinase" evidence="6">
    <location>
        <begin position="297"/>
        <end position="506"/>
    </location>
</feature>
<dbReference type="InterPro" id="IPR000014">
    <property type="entry name" value="PAS"/>
</dbReference>
<evidence type="ECO:0000256" key="5">
    <source>
        <dbReference type="ARBA" id="ARBA00022777"/>
    </source>
</evidence>
<name>A0ABQ6F8K6_9RHOO</name>
<dbReference type="InterPro" id="IPR014285">
    <property type="entry name" value="N_fixation_neg-reg_NifL"/>
</dbReference>
<evidence type="ECO:0000256" key="3">
    <source>
        <dbReference type="ARBA" id="ARBA00022553"/>
    </source>
</evidence>
<evidence type="ECO:0000259" key="7">
    <source>
        <dbReference type="PROSITE" id="PS50112"/>
    </source>
</evidence>
<organism evidence="9 10">
    <name type="scientific">Zoogloea oryzae</name>
    <dbReference type="NCBI Taxonomy" id="310767"/>
    <lineage>
        <taxon>Bacteria</taxon>
        <taxon>Pseudomonadati</taxon>
        <taxon>Pseudomonadota</taxon>
        <taxon>Betaproteobacteria</taxon>
        <taxon>Rhodocyclales</taxon>
        <taxon>Zoogloeaceae</taxon>
        <taxon>Zoogloea</taxon>
    </lineage>
</organism>
<dbReference type="Gene3D" id="3.30.450.20">
    <property type="entry name" value="PAS domain"/>
    <property type="match status" value="2"/>
</dbReference>
<dbReference type="RefSeq" id="WP_284187015.1">
    <property type="nucleotide sequence ID" value="NZ_BSPX01000010.1"/>
</dbReference>